<proteinExistence type="predicted"/>
<organism evidence="1 2">
    <name type="scientific">Streptomyces pseudovenezuelae</name>
    <dbReference type="NCBI Taxonomy" id="67350"/>
    <lineage>
        <taxon>Bacteria</taxon>
        <taxon>Bacillati</taxon>
        <taxon>Actinomycetota</taxon>
        <taxon>Actinomycetes</taxon>
        <taxon>Kitasatosporales</taxon>
        <taxon>Streptomycetaceae</taxon>
        <taxon>Streptomyces</taxon>
        <taxon>Streptomyces aurantiacus group</taxon>
    </lineage>
</organism>
<dbReference type="SUPFAM" id="SSF52096">
    <property type="entry name" value="ClpP/crotonase"/>
    <property type="match status" value="1"/>
</dbReference>
<dbReference type="PANTHER" id="PTHR43459:SF3">
    <property type="entry name" value="ENOYL-COA HYDRATASE ECHA15 (ENOYL HYDRASE) (UNSATURATED ACYL-COA HYDRATASE) (CROTONASE)-RELATED"/>
    <property type="match status" value="1"/>
</dbReference>
<dbReference type="InterPro" id="IPR001753">
    <property type="entry name" value="Enoyl-CoA_hydra/iso"/>
</dbReference>
<sequence length="265" mass="28291">MAVEMTDLLVTAVGPVRLVELNRPDQLNAMSEELHAGLASLWDSLAGDPEARVVVLTGRGRAFSAGGNFDIMTRVQRDRAFREQNVDEARRIVTGMVRCPLPVIAAVNGPAVGLGCSLALLSDLVLIADDAYLADPHVQVGLVAGDGGALVLPLLVGLTRAKELLFLGDRVSAEEAVRLGIANRAVPKDKLLDEAMDLAVRLAALPAQALRETKRAVNLHLEQAFATVLEPALLAEQESMHSPDHIAVVEKIIASRARRRTDGEG</sequence>
<dbReference type="Gene3D" id="3.90.226.10">
    <property type="entry name" value="2-enoyl-CoA Hydratase, Chain A, domain 1"/>
    <property type="match status" value="1"/>
</dbReference>
<dbReference type="CDD" id="cd06558">
    <property type="entry name" value="crotonase-like"/>
    <property type="match status" value="1"/>
</dbReference>
<dbReference type="GO" id="GO:0003824">
    <property type="term" value="F:catalytic activity"/>
    <property type="evidence" value="ECO:0007669"/>
    <property type="project" value="UniProtKB-ARBA"/>
</dbReference>
<evidence type="ECO:0000313" key="1">
    <source>
        <dbReference type="EMBL" id="KUM83959.1"/>
    </source>
</evidence>
<dbReference type="Pfam" id="PF00378">
    <property type="entry name" value="ECH_1"/>
    <property type="match status" value="1"/>
</dbReference>
<dbReference type="InterPro" id="IPR029045">
    <property type="entry name" value="ClpP/crotonase-like_dom_sf"/>
</dbReference>
<dbReference type="EMBL" id="LMWM01000040">
    <property type="protein sequence ID" value="KUM83959.1"/>
    <property type="molecule type" value="Genomic_DNA"/>
</dbReference>
<name>A0A101MZS4_9ACTN</name>
<protein>
    <submittedName>
        <fullName evidence="1">Enoyl-CoA hydratase</fullName>
    </submittedName>
</protein>
<comment type="caution">
    <text evidence="1">The sequence shown here is derived from an EMBL/GenBank/DDBJ whole genome shotgun (WGS) entry which is preliminary data.</text>
</comment>
<reference evidence="1 2" key="1">
    <citation type="submission" date="2015-10" db="EMBL/GenBank/DDBJ databases">
        <title>Draft genome sequence of Streptomyces pseudovenezuelae DSM 40212, type strain for the species Streptomyces pseudovenezuelae.</title>
        <authorList>
            <person name="Ruckert C."/>
            <person name="Winkler A."/>
            <person name="Kalinowski J."/>
            <person name="Kampfer P."/>
            <person name="Glaeser S."/>
        </authorList>
    </citation>
    <scope>NUCLEOTIDE SEQUENCE [LARGE SCALE GENOMIC DNA]</scope>
    <source>
        <strain evidence="1 2">DSM 40212</strain>
    </source>
</reference>
<evidence type="ECO:0000313" key="2">
    <source>
        <dbReference type="Proteomes" id="UP000053039"/>
    </source>
</evidence>
<dbReference type="PANTHER" id="PTHR43459">
    <property type="entry name" value="ENOYL-COA HYDRATASE"/>
    <property type="match status" value="1"/>
</dbReference>
<accession>A0A101MZS4</accession>
<dbReference type="Proteomes" id="UP000053039">
    <property type="component" value="Unassembled WGS sequence"/>
</dbReference>
<gene>
    <name evidence="1" type="ORF">AQI94_34010</name>
</gene>
<dbReference type="AlphaFoldDB" id="A0A101MZS4"/>
<dbReference type="OrthoDB" id="4699757at2"/>